<dbReference type="RefSeq" id="WP_146957119.1">
    <property type="nucleotide sequence ID" value="NZ_CP042467.1"/>
</dbReference>
<protein>
    <submittedName>
        <fullName evidence="1">Uncharacterized protein</fullName>
    </submittedName>
</protein>
<evidence type="ECO:0000313" key="1">
    <source>
        <dbReference type="EMBL" id="QED26030.1"/>
    </source>
</evidence>
<reference evidence="1 2" key="1">
    <citation type="submission" date="2019-08" db="EMBL/GenBank/DDBJ databases">
        <authorList>
            <person name="Liang Q."/>
        </authorList>
    </citation>
    <scope>NUCLEOTIDE SEQUENCE [LARGE SCALE GENOMIC DNA]</scope>
    <source>
        <strain evidence="1 2">V1718</strain>
    </source>
</reference>
<gene>
    <name evidence="1" type="ORF">FRD01_01885</name>
</gene>
<dbReference type="AlphaFoldDB" id="A0A5B8XJR7"/>
<keyword evidence="2" id="KW-1185">Reference proteome</keyword>
<evidence type="ECO:0000313" key="2">
    <source>
        <dbReference type="Proteomes" id="UP000321595"/>
    </source>
</evidence>
<dbReference type="Proteomes" id="UP000321595">
    <property type="component" value="Chromosome"/>
</dbReference>
<dbReference type="KEGG" id="bbae:FRD01_01885"/>
<name>A0A5B8XJR7_9DELT</name>
<organism evidence="1 2">
    <name type="scientific">Microvenator marinus</name>
    <dbReference type="NCBI Taxonomy" id="2600177"/>
    <lineage>
        <taxon>Bacteria</taxon>
        <taxon>Deltaproteobacteria</taxon>
        <taxon>Bradymonadales</taxon>
        <taxon>Microvenatoraceae</taxon>
        <taxon>Microvenator</taxon>
    </lineage>
</organism>
<sequence length="67" mass="7912">MLIPDYLVYEELKRREEEERAWTPEPLHLPLWAPETHDSDSDVEDIDEYNINRGVVIIDMNSVDEIG</sequence>
<dbReference type="EMBL" id="CP042467">
    <property type="protein sequence ID" value="QED26030.1"/>
    <property type="molecule type" value="Genomic_DNA"/>
</dbReference>
<accession>A0A5B8XJR7</accession>
<proteinExistence type="predicted"/>